<evidence type="ECO:0000256" key="1">
    <source>
        <dbReference type="ARBA" id="ARBA00004496"/>
    </source>
</evidence>
<evidence type="ECO:0000256" key="7">
    <source>
        <dbReference type="ARBA" id="ARBA00023159"/>
    </source>
</evidence>
<dbReference type="InterPro" id="IPR011006">
    <property type="entry name" value="CheY-like_superfamily"/>
</dbReference>
<comment type="caution">
    <text evidence="13">The sequence shown here is derived from an EMBL/GenBank/DDBJ whole genome shotgun (WGS) entry which is preliminary data.</text>
</comment>
<keyword evidence="3 10" id="KW-0597">Phosphoprotein</keyword>
<dbReference type="InterPro" id="IPR036388">
    <property type="entry name" value="WH-like_DNA-bd_sf"/>
</dbReference>
<reference evidence="13 14" key="1">
    <citation type="submission" date="2018-05" db="EMBL/GenBank/DDBJ databases">
        <title>Amnibacterium sp. M8JJ-5, whole genome shotgun sequence.</title>
        <authorList>
            <person name="Tuo L."/>
        </authorList>
    </citation>
    <scope>NUCLEOTIDE SEQUENCE [LARGE SCALE GENOMIC DNA]</scope>
    <source>
        <strain evidence="13 14">M8JJ-5</strain>
    </source>
</reference>
<keyword evidence="5 9" id="KW-0805">Transcription regulation</keyword>
<evidence type="ECO:0000256" key="3">
    <source>
        <dbReference type="ARBA" id="ARBA00022553"/>
    </source>
</evidence>
<dbReference type="GO" id="GO:0000156">
    <property type="term" value="F:phosphorelay response regulator activity"/>
    <property type="evidence" value="ECO:0007669"/>
    <property type="project" value="TreeGrafter"/>
</dbReference>
<evidence type="ECO:0000256" key="5">
    <source>
        <dbReference type="ARBA" id="ARBA00023015"/>
    </source>
</evidence>
<dbReference type="AlphaFoldDB" id="A0A2V1HRZ1"/>
<dbReference type="Proteomes" id="UP000244893">
    <property type="component" value="Unassembled WGS sequence"/>
</dbReference>
<dbReference type="InterPro" id="IPR036390">
    <property type="entry name" value="WH_DNA-bd_sf"/>
</dbReference>
<dbReference type="Pfam" id="PF00072">
    <property type="entry name" value="Response_reg"/>
    <property type="match status" value="1"/>
</dbReference>
<sequence>MIRVLVVEDDQLTAQAHAAYVERLDGFEVGGVARTAREARALLDQRPTPVELVLLDLTLPDASGLDLARYIRASGIDVDIIAVTAVRQIDTVQTAMSFGAMHYLIKPFAFASFRDKLTQYAAYRAQRGAAGSVATQSEVDELLAAFRSPAARSALPKGLSAPTLDAVSAHIRAASAPASAAEVGDALLMSRVTARRYLEHLADNGVVERQPRYGSPGRPEVAYRSTGTAH</sequence>
<name>A0A2V1HRZ1_9MICO</name>
<dbReference type="RefSeq" id="WP_116756383.1">
    <property type="nucleotide sequence ID" value="NZ_JBHUEX010000001.1"/>
</dbReference>
<evidence type="ECO:0000313" key="14">
    <source>
        <dbReference type="Proteomes" id="UP000244893"/>
    </source>
</evidence>
<dbReference type="PIRSF" id="PIRSF006171">
    <property type="entry name" value="RR_citrat_malat"/>
    <property type="match status" value="1"/>
</dbReference>
<evidence type="ECO:0000256" key="8">
    <source>
        <dbReference type="ARBA" id="ARBA00023163"/>
    </source>
</evidence>
<feature type="region of interest" description="Disordered" evidence="11">
    <location>
        <begin position="208"/>
        <end position="230"/>
    </location>
</feature>
<evidence type="ECO:0000256" key="6">
    <source>
        <dbReference type="ARBA" id="ARBA00023125"/>
    </source>
</evidence>
<evidence type="ECO:0000256" key="11">
    <source>
        <dbReference type="SAM" id="MobiDB-lite"/>
    </source>
</evidence>
<dbReference type="InterPro" id="IPR051271">
    <property type="entry name" value="2C-system_Tx_regulators"/>
</dbReference>
<evidence type="ECO:0000313" key="13">
    <source>
        <dbReference type="EMBL" id="PVZ93869.1"/>
    </source>
</evidence>
<dbReference type="GO" id="GO:0003700">
    <property type="term" value="F:DNA-binding transcription factor activity"/>
    <property type="evidence" value="ECO:0007669"/>
    <property type="project" value="InterPro"/>
</dbReference>
<dbReference type="SMART" id="SM00448">
    <property type="entry name" value="REC"/>
    <property type="match status" value="1"/>
</dbReference>
<keyword evidence="2 9" id="KW-0963">Cytoplasm</keyword>
<protein>
    <recommendedName>
        <fullName evidence="9">Transcriptional regulatory protein</fullName>
    </recommendedName>
</protein>
<proteinExistence type="predicted"/>
<evidence type="ECO:0000256" key="4">
    <source>
        <dbReference type="ARBA" id="ARBA00023012"/>
    </source>
</evidence>
<keyword evidence="7 9" id="KW-0010">Activator</keyword>
<evidence type="ECO:0000256" key="2">
    <source>
        <dbReference type="ARBA" id="ARBA00022490"/>
    </source>
</evidence>
<dbReference type="PROSITE" id="PS50110">
    <property type="entry name" value="RESPONSE_REGULATORY"/>
    <property type="match status" value="1"/>
</dbReference>
<keyword evidence="8 9" id="KW-0804">Transcription</keyword>
<evidence type="ECO:0000259" key="12">
    <source>
        <dbReference type="PROSITE" id="PS50110"/>
    </source>
</evidence>
<evidence type="ECO:0000256" key="10">
    <source>
        <dbReference type="PROSITE-ProRule" id="PRU00169"/>
    </source>
</evidence>
<keyword evidence="6 9" id="KW-0238">DNA-binding</keyword>
<feature type="domain" description="Response regulatory" evidence="12">
    <location>
        <begin position="3"/>
        <end position="121"/>
    </location>
</feature>
<organism evidence="13 14">
    <name type="scientific">Amnibacterium flavum</name>
    <dbReference type="NCBI Taxonomy" id="2173173"/>
    <lineage>
        <taxon>Bacteria</taxon>
        <taxon>Bacillati</taxon>
        <taxon>Actinomycetota</taxon>
        <taxon>Actinomycetes</taxon>
        <taxon>Micrococcales</taxon>
        <taxon>Microbacteriaceae</taxon>
        <taxon>Amnibacterium</taxon>
    </lineage>
</organism>
<dbReference type="GO" id="GO:0003677">
    <property type="term" value="F:DNA binding"/>
    <property type="evidence" value="ECO:0007669"/>
    <property type="project" value="UniProtKB-KW"/>
</dbReference>
<dbReference type="GO" id="GO:0005737">
    <property type="term" value="C:cytoplasm"/>
    <property type="evidence" value="ECO:0007669"/>
    <property type="project" value="UniProtKB-SubCell"/>
</dbReference>
<dbReference type="PANTHER" id="PTHR45526">
    <property type="entry name" value="TRANSCRIPTIONAL REGULATORY PROTEIN DPIA"/>
    <property type="match status" value="1"/>
</dbReference>
<dbReference type="SUPFAM" id="SSF52172">
    <property type="entry name" value="CheY-like"/>
    <property type="match status" value="1"/>
</dbReference>
<dbReference type="PANTHER" id="PTHR45526:SF1">
    <property type="entry name" value="TRANSCRIPTIONAL REGULATORY PROTEIN DCUR-RELATED"/>
    <property type="match status" value="1"/>
</dbReference>
<comment type="subcellular location">
    <subcellularLocation>
        <location evidence="1 9">Cytoplasm</location>
    </subcellularLocation>
</comment>
<evidence type="ECO:0000256" key="9">
    <source>
        <dbReference type="PIRNR" id="PIRNR006171"/>
    </source>
</evidence>
<dbReference type="SUPFAM" id="SSF46785">
    <property type="entry name" value="Winged helix' DNA-binding domain"/>
    <property type="match status" value="1"/>
</dbReference>
<dbReference type="Gene3D" id="3.40.50.2300">
    <property type="match status" value="1"/>
</dbReference>
<dbReference type="InterPro" id="IPR001789">
    <property type="entry name" value="Sig_transdc_resp-reg_receiver"/>
</dbReference>
<dbReference type="InterPro" id="IPR024187">
    <property type="entry name" value="Sig_transdc_resp-reg_cit/mal"/>
</dbReference>
<dbReference type="EMBL" id="QEOP01000002">
    <property type="protein sequence ID" value="PVZ93869.1"/>
    <property type="molecule type" value="Genomic_DNA"/>
</dbReference>
<keyword evidence="14" id="KW-1185">Reference proteome</keyword>
<dbReference type="Gene3D" id="1.10.10.10">
    <property type="entry name" value="Winged helix-like DNA-binding domain superfamily/Winged helix DNA-binding domain"/>
    <property type="match status" value="1"/>
</dbReference>
<keyword evidence="4 9" id="KW-0902">Two-component regulatory system</keyword>
<gene>
    <name evidence="13" type="ORF">DDQ50_08800</name>
</gene>
<accession>A0A2V1HRZ1</accession>
<feature type="modified residue" description="4-aspartylphosphate" evidence="10">
    <location>
        <position position="56"/>
    </location>
</feature>
<dbReference type="OrthoDB" id="7187989at2"/>